<keyword evidence="1" id="KW-0040">ANK repeat</keyword>
<dbReference type="InterPro" id="IPR007198">
    <property type="entry name" value="Ssl1-like"/>
</dbReference>
<evidence type="ECO:0000259" key="2">
    <source>
        <dbReference type="Pfam" id="PF04056"/>
    </source>
</evidence>
<feature type="repeat" description="ANK" evidence="1">
    <location>
        <begin position="302"/>
        <end position="334"/>
    </location>
</feature>
<evidence type="ECO:0000313" key="5">
    <source>
        <dbReference type="Proteomes" id="UP001152797"/>
    </source>
</evidence>
<dbReference type="PANTHER" id="PTHR12695:SF2">
    <property type="entry name" value="GENERAL TRANSCRIPTION FACTOR IIH SUBUNIT 2-RELATED"/>
    <property type="match status" value="1"/>
</dbReference>
<evidence type="ECO:0000313" key="3">
    <source>
        <dbReference type="EMBL" id="CAI3994961.1"/>
    </source>
</evidence>
<dbReference type="EMBL" id="CAMXCT010002014">
    <property type="protein sequence ID" value="CAI3994961.1"/>
    <property type="molecule type" value="Genomic_DNA"/>
</dbReference>
<evidence type="ECO:0000313" key="4">
    <source>
        <dbReference type="EMBL" id="CAL4782273.1"/>
    </source>
</evidence>
<dbReference type="OrthoDB" id="284275at2759"/>
<dbReference type="Pfam" id="PF04056">
    <property type="entry name" value="Ssl1"/>
    <property type="match status" value="1"/>
</dbReference>
<dbReference type="AlphaFoldDB" id="A0A9P1CRG0"/>
<gene>
    <name evidence="3" type="ORF">C1SCF055_LOCUS21571</name>
</gene>
<dbReference type="SUPFAM" id="SSF48403">
    <property type="entry name" value="Ankyrin repeat"/>
    <property type="match status" value="1"/>
</dbReference>
<comment type="caution">
    <text evidence="3">The sequence shown here is derived from an EMBL/GenBank/DDBJ whole genome shotgun (WGS) entry which is preliminary data.</text>
</comment>
<dbReference type="InterPro" id="IPR002110">
    <property type="entry name" value="Ankyrin_rpt"/>
</dbReference>
<dbReference type="GO" id="GO:0006357">
    <property type="term" value="P:regulation of transcription by RNA polymerase II"/>
    <property type="evidence" value="ECO:0007669"/>
    <property type="project" value="TreeGrafter"/>
</dbReference>
<evidence type="ECO:0000256" key="1">
    <source>
        <dbReference type="PROSITE-ProRule" id="PRU00023"/>
    </source>
</evidence>
<dbReference type="InterPro" id="IPR036465">
    <property type="entry name" value="vWFA_dom_sf"/>
</dbReference>
<dbReference type="GO" id="GO:0005675">
    <property type="term" value="C:transcription factor TFIIH holo complex"/>
    <property type="evidence" value="ECO:0007669"/>
    <property type="project" value="TreeGrafter"/>
</dbReference>
<dbReference type="Pfam" id="PF12796">
    <property type="entry name" value="Ank_2"/>
    <property type="match status" value="1"/>
</dbReference>
<dbReference type="GO" id="GO:0000439">
    <property type="term" value="C:transcription factor TFIIH core complex"/>
    <property type="evidence" value="ECO:0007669"/>
    <property type="project" value="InterPro"/>
</dbReference>
<feature type="domain" description="Ssl1-like" evidence="2">
    <location>
        <begin position="5"/>
        <end position="75"/>
    </location>
</feature>
<dbReference type="PROSITE" id="PS50297">
    <property type="entry name" value="ANK_REP_REGION"/>
    <property type="match status" value="2"/>
</dbReference>
<reference evidence="4 5" key="2">
    <citation type="submission" date="2024-05" db="EMBL/GenBank/DDBJ databases">
        <authorList>
            <person name="Chen Y."/>
            <person name="Shah S."/>
            <person name="Dougan E. K."/>
            <person name="Thang M."/>
            <person name="Chan C."/>
        </authorList>
    </citation>
    <scope>NUCLEOTIDE SEQUENCE [LARGE SCALE GENOMIC DNA]</scope>
</reference>
<dbReference type="SMART" id="SM00248">
    <property type="entry name" value="ANK"/>
    <property type="match status" value="4"/>
</dbReference>
<dbReference type="PROSITE" id="PS50088">
    <property type="entry name" value="ANK_REPEAT"/>
    <property type="match status" value="2"/>
</dbReference>
<dbReference type="NCBIfam" id="TIGR00622">
    <property type="entry name" value="ssl1"/>
    <property type="match status" value="1"/>
</dbReference>
<reference evidence="3" key="1">
    <citation type="submission" date="2022-10" db="EMBL/GenBank/DDBJ databases">
        <authorList>
            <person name="Chen Y."/>
            <person name="Dougan E. K."/>
            <person name="Chan C."/>
            <person name="Rhodes N."/>
            <person name="Thang M."/>
        </authorList>
    </citation>
    <scope>NUCLEOTIDE SEQUENCE</scope>
</reference>
<sequence>MEDLLPTLRLKNIRVSVVSLSPEIFALKNLCVETGGRFEVAMSHTHFEELLRSHLSAPEIQGKDVAPQMVRMGFPRLLEIEAKKPEACACHFQVRNSLYVCPQCHGRSCGLPSRCKICDLPLVSASVLARAFRSVVPLAPFLPVDLGALSTRCKGCQQTFSSAHMRFAAMRLTATLLSGRILHEETLDDWFELLDCLSAISSKLGCQRQDLAMLPAAEFFPERSRLELLVLVSPPSSSESRLLQEACRNSRMDVVANLLRCRQDPNVGGKRTPLMIASAKGDLQICRLLLMASAKIDCATPSGATALHYAAFGGSYSVVELLLRAKAAASSGARMEPIQIVVENADLDIALLLMKYGADVGQISDGTAKDRLLAGAGCRTP</sequence>
<dbReference type="Proteomes" id="UP001152797">
    <property type="component" value="Unassembled WGS sequence"/>
</dbReference>
<dbReference type="PANTHER" id="PTHR12695">
    <property type="entry name" value="GENERAL TRANSCRIPTION FACTOR IIH SUBUNIT 2"/>
    <property type="match status" value="1"/>
</dbReference>
<dbReference type="GO" id="GO:0006289">
    <property type="term" value="P:nucleotide-excision repair"/>
    <property type="evidence" value="ECO:0007669"/>
    <property type="project" value="InterPro"/>
</dbReference>
<protein>
    <submittedName>
        <fullName evidence="4">General transcription factor IIH subunit 2</fullName>
    </submittedName>
</protein>
<dbReference type="EMBL" id="CAMXCT030002014">
    <property type="protein sequence ID" value="CAL4782273.1"/>
    <property type="molecule type" value="Genomic_DNA"/>
</dbReference>
<dbReference type="InterPro" id="IPR012170">
    <property type="entry name" value="TFIIH_SSL1/p44"/>
</dbReference>
<dbReference type="EMBL" id="CAMXCT020002014">
    <property type="protein sequence ID" value="CAL1148336.1"/>
    <property type="molecule type" value="Genomic_DNA"/>
</dbReference>
<dbReference type="Gene3D" id="1.25.40.20">
    <property type="entry name" value="Ankyrin repeat-containing domain"/>
    <property type="match status" value="1"/>
</dbReference>
<feature type="repeat" description="ANK" evidence="1">
    <location>
        <begin position="269"/>
        <end position="301"/>
    </location>
</feature>
<name>A0A9P1CRG0_9DINO</name>
<dbReference type="InterPro" id="IPR036770">
    <property type="entry name" value="Ankyrin_rpt-contain_sf"/>
</dbReference>
<dbReference type="Gene3D" id="3.40.50.410">
    <property type="entry name" value="von Willebrand factor, type A domain"/>
    <property type="match status" value="1"/>
</dbReference>
<dbReference type="GO" id="GO:0006351">
    <property type="term" value="P:DNA-templated transcription"/>
    <property type="evidence" value="ECO:0007669"/>
    <property type="project" value="InterPro"/>
</dbReference>
<keyword evidence="5" id="KW-1185">Reference proteome</keyword>
<accession>A0A9P1CRG0</accession>
<proteinExistence type="predicted"/>
<organism evidence="3">
    <name type="scientific">Cladocopium goreaui</name>
    <dbReference type="NCBI Taxonomy" id="2562237"/>
    <lineage>
        <taxon>Eukaryota</taxon>
        <taxon>Sar</taxon>
        <taxon>Alveolata</taxon>
        <taxon>Dinophyceae</taxon>
        <taxon>Suessiales</taxon>
        <taxon>Symbiodiniaceae</taxon>
        <taxon>Cladocopium</taxon>
    </lineage>
</organism>